<evidence type="ECO:0000256" key="1">
    <source>
        <dbReference type="ARBA" id="ARBA00023122"/>
    </source>
</evidence>
<dbReference type="PROSITE" id="PS51901">
    <property type="entry name" value="ACP_MB"/>
    <property type="match status" value="1"/>
</dbReference>
<feature type="binding site" evidence="3">
    <location>
        <position position="163"/>
    </location>
    <ligand>
        <name>Zn(2+)</name>
        <dbReference type="ChEBI" id="CHEBI:29105"/>
    </ligand>
</feature>
<evidence type="ECO:0000313" key="6">
    <source>
        <dbReference type="EMBL" id="MFC6725585.1"/>
    </source>
</evidence>
<dbReference type="CDD" id="cd02205">
    <property type="entry name" value="CBS_pair_SF"/>
    <property type="match status" value="1"/>
</dbReference>
<organism evidence="6 7">
    <name type="scientific">Halobium palmae</name>
    <dbReference type="NCBI Taxonomy" id="1776492"/>
    <lineage>
        <taxon>Archaea</taxon>
        <taxon>Methanobacteriati</taxon>
        <taxon>Methanobacteriota</taxon>
        <taxon>Stenosarchaea group</taxon>
        <taxon>Halobacteria</taxon>
        <taxon>Halobacteriales</taxon>
        <taxon>Haloferacaceae</taxon>
        <taxon>Halobium</taxon>
    </lineage>
</organism>
<dbReference type="InterPro" id="IPR000644">
    <property type="entry name" value="CBS_dom"/>
</dbReference>
<feature type="binding site" evidence="3">
    <location>
        <position position="160"/>
    </location>
    <ligand>
        <name>Fe cation</name>
        <dbReference type="ChEBI" id="CHEBI:24875"/>
    </ligand>
</feature>
<keyword evidence="3" id="KW-0862">Zinc</keyword>
<feature type="domain" description="CBS" evidence="4">
    <location>
        <begin position="11"/>
        <end position="67"/>
    </location>
</feature>
<comment type="caution">
    <text evidence="6">The sequence shown here is derived from an EMBL/GenBank/DDBJ whole genome shotgun (WGS) entry which is preliminary data.</text>
</comment>
<keyword evidence="3" id="KW-0479">Metal-binding</keyword>
<dbReference type="InterPro" id="IPR046342">
    <property type="entry name" value="CBS_dom_sf"/>
</dbReference>
<dbReference type="PANTHER" id="PTHR43080">
    <property type="entry name" value="CBS DOMAIN-CONTAINING PROTEIN CBSX3, MITOCHONDRIAL"/>
    <property type="match status" value="1"/>
</dbReference>
<protein>
    <submittedName>
        <fullName evidence="6">Cyclic nucleotide-binding/CBS domain-containing protein</fullName>
    </submittedName>
</protein>
<dbReference type="Pfam" id="PF00571">
    <property type="entry name" value="CBS"/>
    <property type="match status" value="2"/>
</dbReference>
<dbReference type="EMBL" id="JBHSWU010000601">
    <property type="protein sequence ID" value="MFC6725585.1"/>
    <property type="molecule type" value="Genomic_DNA"/>
</dbReference>
<feature type="domain" description="CBS" evidence="4">
    <location>
        <begin position="73"/>
        <end position="129"/>
    </location>
</feature>
<keyword evidence="1 2" id="KW-0129">CBS domain</keyword>
<dbReference type="InterPro" id="IPR044065">
    <property type="entry name" value="ACP_MB"/>
</dbReference>
<feature type="binding site" evidence="3">
    <location>
        <position position="179"/>
    </location>
    <ligand>
        <name>Fe cation</name>
        <dbReference type="ChEBI" id="CHEBI:24875"/>
    </ligand>
</feature>
<dbReference type="PROSITE" id="PS51371">
    <property type="entry name" value="CBS"/>
    <property type="match status" value="2"/>
</dbReference>
<proteinExistence type="predicted"/>
<evidence type="ECO:0000256" key="2">
    <source>
        <dbReference type="PROSITE-ProRule" id="PRU00703"/>
    </source>
</evidence>
<reference evidence="6 7" key="1">
    <citation type="journal article" date="2019" name="Int. J. Syst. Evol. Microbiol.">
        <title>The Global Catalogue of Microorganisms (GCM) 10K type strain sequencing project: providing services to taxonomists for standard genome sequencing and annotation.</title>
        <authorList>
            <consortium name="The Broad Institute Genomics Platform"/>
            <consortium name="The Broad Institute Genome Sequencing Center for Infectious Disease"/>
            <person name="Wu L."/>
            <person name="Ma J."/>
        </authorList>
    </citation>
    <scope>NUCLEOTIDE SEQUENCE [LARGE SCALE GENOMIC DNA]</scope>
    <source>
        <strain evidence="6 7">NBRC 111368</strain>
    </source>
</reference>
<evidence type="ECO:0000259" key="4">
    <source>
        <dbReference type="PROSITE" id="PS51371"/>
    </source>
</evidence>
<dbReference type="SUPFAM" id="SSF54631">
    <property type="entry name" value="CBS-domain pair"/>
    <property type="match status" value="1"/>
</dbReference>
<dbReference type="AlphaFoldDB" id="A0ABD5S1V4"/>
<feature type="binding site" evidence="3">
    <location>
        <position position="160"/>
    </location>
    <ligand>
        <name>Zn(2+)</name>
        <dbReference type="ChEBI" id="CHEBI:29105"/>
    </ligand>
</feature>
<keyword evidence="3" id="KW-0408">Iron</keyword>
<feature type="binding site" evidence="3">
    <location>
        <position position="182"/>
    </location>
    <ligand>
        <name>Fe cation</name>
        <dbReference type="ChEBI" id="CHEBI:24875"/>
    </ligand>
</feature>
<accession>A0ABD5S1V4</accession>
<feature type="binding site" evidence="3">
    <location>
        <position position="163"/>
    </location>
    <ligand>
        <name>Fe cation</name>
        <dbReference type="ChEBI" id="CHEBI:24875"/>
    </ligand>
</feature>
<dbReference type="Gene3D" id="3.10.580.10">
    <property type="entry name" value="CBS-domain"/>
    <property type="match status" value="1"/>
</dbReference>
<feature type="binding site" evidence="3">
    <location>
        <position position="179"/>
    </location>
    <ligand>
        <name>Zn(2+)</name>
        <dbReference type="ChEBI" id="CHEBI:29105"/>
    </ligand>
</feature>
<dbReference type="GO" id="GO:0046872">
    <property type="term" value="F:metal ion binding"/>
    <property type="evidence" value="ECO:0007669"/>
    <property type="project" value="UniProtKB-KW"/>
</dbReference>
<evidence type="ECO:0000313" key="7">
    <source>
        <dbReference type="Proteomes" id="UP001596328"/>
    </source>
</evidence>
<dbReference type="PANTHER" id="PTHR43080:SF2">
    <property type="entry name" value="CBS DOMAIN-CONTAINING PROTEIN"/>
    <property type="match status" value="1"/>
</dbReference>
<gene>
    <name evidence="6" type="ORF">ACFQE1_14660</name>
</gene>
<feature type="domain" description="ACP-type MB" evidence="5">
    <location>
        <begin position="155"/>
        <end position="185"/>
    </location>
</feature>
<dbReference type="Proteomes" id="UP001596328">
    <property type="component" value="Unassembled WGS sequence"/>
</dbReference>
<keyword evidence="7" id="KW-1185">Reference proteome</keyword>
<sequence length="185" mass="19445">MREDTTVHDLMGHEYVGVSESDTVADAAELLVAEEVEFVVVVRGGEPVGQMTARDALAAFVGGDADAPVETAMDRTVPTVDVRADLSEAVDRLLSDSATHLIAIDGGDVAGVITERDVVAATASRGIEREDGPEAIETNGGYDVEEGSAVDTEYSNQSICEVCGSLSRELSNRNGQLVCADCREV</sequence>
<name>A0ABD5S1V4_9EURY</name>
<dbReference type="InterPro" id="IPR051257">
    <property type="entry name" value="Diverse_CBS-Domain"/>
</dbReference>
<dbReference type="SMART" id="SM00116">
    <property type="entry name" value="CBS"/>
    <property type="match status" value="2"/>
</dbReference>
<evidence type="ECO:0000259" key="5">
    <source>
        <dbReference type="PROSITE" id="PS51901"/>
    </source>
</evidence>
<feature type="binding site" evidence="3">
    <location>
        <position position="182"/>
    </location>
    <ligand>
        <name>Zn(2+)</name>
        <dbReference type="ChEBI" id="CHEBI:29105"/>
    </ligand>
</feature>
<evidence type="ECO:0000256" key="3">
    <source>
        <dbReference type="PROSITE-ProRule" id="PRU01249"/>
    </source>
</evidence>